<organism evidence="1 2">
    <name type="scientific">Russula earlei</name>
    <dbReference type="NCBI Taxonomy" id="71964"/>
    <lineage>
        <taxon>Eukaryota</taxon>
        <taxon>Fungi</taxon>
        <taxon>Dikarya</taxon>
        <taxon>Basidiomycota</taxon>
        <taxon>Agaricomycotina</taxon>
        <taxon>Agaricomycetes</taxon>
        <taxon>Russulales</taxon>
        <taxon>Russulaceae</taxon>
        <taxon>Russula</taxon>
    </lineage>
</organism>
<dbReference type="EMBL" id="JAGFNK010000911">
    <property type="protein sequence ID" value="KAI9437381.1"/>
    <property type="molecule type" value="Genomic_DNA"/>
</dbReference>
<proteinExistence type="predicted"/>
<name>A0ACC0TRP2_9AGAM</name>
<comment type="caution">
    <text evidence="1">The sequence shown here is derived from an EMBL/GenBank/DDBJ whole genome shotgun (WGS) entry which is preliminary data.</text>
</comment>
<sequence>MEDLEESAIDIHGDDGEVPMTDIISMHTQLECSNSMDCNDDDELYILIPEEEGGLVLTADAECASVESVQGEVVDTTQASQAVEGHGNFLTIFITVFITGCDL</sequence>
<evidence type="ECO:0000313" key="1">
    <source>
        <dbReference type="EMBL" id="KAI9437381.1"/>
    </source>
</evidence>
<dbReference type="Proteomes" id="UP001207468">
    <property type="component" value="Unassembled WGS sequence"/>
</dbReference>
<gene>
    <name evidence="1" type="ORF">F5148DRAFT_1154394</name>
</gene>
<evidence type="ECO:0000313" key="2">
    <source>
        <dbReference type="Proteomes" id="UP001207468"/>
    </source>
</evidence>
<accession>A0ACC0TRP2</accession>
<reference evidence="1" key="1">
    <citation type="submission" date="2021-03" db="EMBL/GenBank/DDBJ databases">
        <title>Evolutionary priming and transition to the ectomycorrhizal habit in an iconic lineage of mushroom-forming fungi: is preadaptation a requirement?</title>
        <authorList>
            <consortium name="DOE Joint Genome Institute"/>
            <person name="Looney B.P."/>
            <person name="Miyauchi S."/>
            <person name="Morin E."/>
            <person name="Drula E."/>
            <person name="Courty P.E."/>
            <person name="Chicoki N."/>
            <person name="Fauchery L."/>
            <person name="Kohler A."/>
            <person name="Kuo A."/>
            <person name="LaButti K."/>
            <person name="Pangilinan J."/>
            <person name="Lipzen A."/>
            <person name="Riley R."/>
            <person name="Andreopoulos W."/>
            <person name="He G."/>
            <person name="Johnson J."/>
            <person name="Barry K.W."/>
            <person name="Grigoriev I.V."/>
            <person name="Nagy L."/>
            <person name="Hibbett D."/>
            <person name="Henrissat B."/>
            <person name="Matheny P.B."/>
            <person name="Labbe J."/>
            <person name="Martin A.F."/>
        </authorList>
    </citation>
    <scope>NUCLEOTIDE SEQUENCE</scope>
    <source>
        <strain evidence="1">BPL698</strain>
    </source>
</reference>
<protein>
    <submittedName>
        <fullName evidence="1">Uncharacterized protein</fullName>
    </submittedName>
</protein>
<keyword evidence="2" id="KW-1185">Reference proteome</keyword>